<proteinExistence type="inferred from homology"/>
<comment type="subcellular location">
    <subcellularLocation>
        <location evidence="1">Golgi apparatus membrane</location>
        <topology evidence="1">Single-pass type II membrane protein</topology>
    </subcellularLocation>
</comment>
<feature type="region of interest" description="Disordered" evidence="4">
    <location>
        <begin position="348"/>
        <end position="395"/>
    </location>
</feature>
<dbReference type="GO" id="GO:0000139">
    <property type="term" value="C:Golgi membrane"/>
    <property type="evidence" value="ECO:0007669"/>
    <property type="project" value="UniProtKB-SubCell"/>
</dbReference>
<evidence type="ECO:0000256" key="5">
    <source>
        <dbReference type="SAM" id="SignalP"/>
    </source>
</evidence>
<feature type="compositionally biased region" description="Low complexity" evidence="4">
    <location>
        <begin position="315"/>
        <end position="334"/>
    </location>
</feature>
<feature type="compositionally biased region" description="Low complexity" evidence="4">
    <location>
        <begin position="348"/>
        <end position="361"/>
    </location>
</feature>
<dbReference type="InterPro" id="IPR040911">
    <property type="entry name" value="Exostosin_GT47"/>
</dbReference>
<name>A0A835VSP1_CHLIN</name>
<gene>
    <name evidence="7" type="ORF">HXX76_014812</name>
</gene>
<reference evidence="7" key="1">
    <citation type="journal article" date="2020" name="bioRxiv">
        <title>Comparative genomics of Chlamydomonas.</title>
        <authorList>
            <person name="Craig R.J."/>
            <person name="Hasan A.R."/>
            <person name="Ness R.W."/>
            <person name="Keightley P.D."/>
        </authorList>
    </citation>
    <scope>NUCLEOTIDE SEQUENCE</scope>
    <source>
        <strain evidence="7">SAG 7.73</strain>
    </source>
</reference>
<dbReference type="Proteomes" id="UP000650467">
    <property type="component" value="Unassembled WGS sequence"/>
</dbReference>
<keyword evidence="8" id="KW-1185">Reference proteome</keyword>
<feature type="region of interest" description="Disordered" evidence="4">
    <location>
        <begin position="414"/>
        <end position="454"/>
    </location>
</feature>
<feature type="region of interest" description="Disordered" evidence="4">
    <location>
        <begin position="78"/>
        <end position="118"/>
    </location>
</feature>
<feature type="compositionally biased region" description="Low complexity" evidence="4">
    <location>
        <begin position="108"/>
        <end position="118"/>
    </location>
</feature>
<evidence type="ECO:0000313" key="8">
    <source>
        <dbReference type="Proteomes" id="UP000650467"/>
    </source>
</evidence>
<accession>A0A835VSP1</accession>
<evidence type="ECO:0000256" key="2">
    <source>
        <dbReference type="ARBA" id="ARBA00010271"/>
    </source>
</evidence>
<keyword evidence="5" id="KW-0732">Signal</keyword>
<comment type="similarity">
    <text evidence="2">Belongs to the glycosyltransferase 47 family.</text>
</comment>
<feature type="region of interest" description="Disordered" evidence="4">
    <location>
        <begin position="309"/>
        <end position="334"/>
    </location>
</feature>
<keyword evidence="3" id="KW-0333">Golgi apparatus</keyword>
<dbReference type="AlphaFoldDB" id="A0A835VSP1"/>
<protein>
    <recommendedName>
        <fullName evidence="6">Exostosin GT47 domain-containing protein</fullName>
    </recommendedName>
</protein>
<feature type="domain" description="Exostosin GT47" evidence="6">
    <location>
        <begin position="146"/>
        <end position="342"/>
    </location>
</feature>
<dbReference type="InterPro" id="IPR004263">
    <property type="entry name" value="Exostosin"/>
</dbReference>
<dbReference type="PANTHER" id="PTHR11062">
    <property type="entry name" value="EXOSTOSIN HEPARAN SULFATE GLYCOSYLTRANSFERASE -RELATED"/>
    <property type="match status" value="1"/>
</dbReference>
<feature type="compositionally biased region" description="Basic residues" evidence="4">
    <location>
        <begin position="92"/>
        <end position="107"/>
    </location>
</feature>
<feature type="signal peptide" evidence="5">
    <location>
        <begin position="1"/>
        <end position="36"/>
    </location>
</feature>
<evidence type="ECO:0000256" key="1">
    <source>
        <dbReference type="ARBA" id="ARBA00004323"/>
    </source>
</evidence>
<evidence type="ECO:0000256" key="4">
    <source>
        <dbReference type="SAM" id="MobiDB-lite"/>
    </source>
</evidence>
<dbReference type="EMBL" id="JAEHOC010000070">
    <property type="protein sequence ID" value="KAG2423986.1"/>
    <property type="molecule type" value="Genomic_DNA"/>
</dbReference>
<feature type="region of interest" description="Disordered" evidence="4">
    <location>
        <begin position="37"/>
        <end position="60"/>
    </location>
</feature>
<comment type="caution">
    <text evidence="7">The sequence shown here is derived from an EMBL/GenBank/DDBJ whole genome shotgun (WGS) entry which is preliminary data.</text>
</comment>
<dbReference type="Pfam" id="PF03016">
    <property type="entry name" value="Exostosin_GT47"/>
    <property type="match status" value="1"/>
</dbReference>
<evidence type="ECO:0000256" key="3">
    <source>
        <dbReference type="ARBA" id="ARBA00023034"/>
    </source>
</evidence>
<organism evidence="7 8">
    <name type="scientific">Chlamydomonas incerta</name>
    <dbReference type="NCBI Taxonomy" id="51695"/>
    <lineage>
        <taxon>Eukaryota</taxon>
        <taxon>Viridiplantae</taxon>
        <taxon>Chlorophyta</taxon>
        <taxon>core chlorophytes</taxon>
        <taxon>Chlorophyceae</taxon>
        <taxon>CS clade</taxon>
        <taxon>Chlamydomonadales</taxon>
        <taxon>Chlamydomonadaceae</taxon>
        <taxon>Chlamydomonas</taxon>
    </lineage>
</organism>
<dbReference type="PANTHER" id="PTHR11062:SF73">
    <property type="entry name" value="EXOSTOSIN-LIKE 3"/>
    <property type="match status" value="1"/>
</dbReference>
<sequence length="667" mass="69487">MSLQRPLVARRASCGPSGPWLLLMLLAVAAAGGAQAGPQRRALGDGGSTVGPAAHEQEPAQLQAPRFAERLAQQLLHQQATEASQSLQQLSRHQHQHPHHTNPRMHHANASSSSAASATVVPAEVNPGRCTMGSPGCFDAERCRKGFSLYVYPPAAGASVTCSYDPAAPPGFLDWAEARLYGACFLHTLLHSSGLPLAARPQDACVLVPALDANCAFNTCDVPGLAQLGSMLAALPHWDGGRNHLVFNYNNDWDHARFPTGQAIVARASWVKQTYRRGYDIQLPLTRPKITPPDPWVLQWGQQLLEADRRAAAQSSSSSSISNGPSSSESTSSILSPWQKLELPQLQAGADADAAGTSAAGNVSQSVTAQKPGRRLAGVRLEASETGPGAWGTEDTEALGGQLWSWDSKLLPAAQQPHHGGHVLQPQPQLQPTHHLSWSSGGSKKTAGGSSGGDGAAVPGGANFGAAELKGPLRHDLLLYFNGCLLPRWYDCDTTRPRLFDILNKQLPPEAPEARRGVVLRARCCGDHAAGPAAVHCGGCVDNRRQGRGGGMDNCTAAWPDIGFGEGMRRARFALSPRGCGSQSYRLLEAAGLGAVPVHVGDTTVMPFDGEAGLGRLWSAAGGGGWRAGLRGTAGRMRAAGGAVQLGGAGGVTAGCVHGGTAGGGAV</sequence>
<dbReference type="OrthoDB" id="539666at2759"/>
<feature type="chain" id="PRO_5032389856" description="Exostosin GT47 domain-containing protein" evidence="5">
    <location>
        <begin position="37"/>
        <end position="667"/>
    </location>
</feature>
<feature type="compositionally biased region" description="Low complexity" evidence="4">
    <location>
        <begin position="424"/>
        <end position="448"/>
    </location>
</feature>
<dbReference type="GO" id="GO:0016757">
    <property type="term" value="F:glycosyltransferase activity"/>
    <property type="evidence" value="ECO:0007669"/>
    <property type="project" value="InterPro"/>
</dbReference>
<evidence type="ECO:0000313" key="7">
    <source>
        <dbReference type="EMBL" id="KAG2423986.1"/>
    </source>
</evidence>
<evidence type="ECO:0000259" key="6">
    <source>
        <dbReference type="Pfam" id="PF03016"/>
    </source>
</evidence>